<dbReference type="EMBL" id="JASCRY010000002">
    <property type="protein sequence ID" value="MDI5949562.1"/>
    <property type="molecule type" value="Genomic_DNA"/>
</dbReference>
<dbReference type="Gene3D" id="3.40.50.150">
    <property type="entry name" value="Vaccinia Virus protein VP39"/>
    <property type="match status" value="2"/>
</dbReference>
<comment type="similarity">
    <text evidence="1">Belongs to the N(4)/N(6)-methyltransferase family.</text>
</comment>
<dbReference type="Proteomes" id="UP001228643">
    <property type="component" value="Unassembled WGS sequence"/>
</dbReference>
<accession>A0AAW6TR09</accession>
<sequence length="753" mass="86838">MNDKITREKLFGQLDFKTIATDPDFKEDSVREVIILPILKELGYTQENIVRSKTLQHPFLKIGSKKRPINLIPDYTLKVENNFAWVLDAKAPNQKIINDDNVEQVYSYATHPEIRSNYFTLCNGLEFSIYRTSDTDKPVLFFEIENIERHWEDLKLFLSPSSFQIGKNFTYGATTATAKPKGDFDYNTRPLLEEIPVKKQSAKRHFGVHGYFTKQTWNVVADYIKNFSKPGDLVLDPFGGSGVTAIEALMNSRSAVNIDLNPMAVFIVQALIAPVNQTDLARAFEEVIEEYKKKEPTTEAEIKKALKKYPGPKPISLPKGSDVETVDQLFSDKQTAQLGLLKSTIKKQTNENIRNSLLLMFSGLVTKVNLTYHTTPNKPKAGQGDCSAFRYYRYRIAPSHVDVDVMYYFELRFKKVREAKKEMEYFINENTISNAQIIKGTATNLKFIPKESIDYIYTDPPYGKKIPYLDLSAMWNAWLDLEVTEQDFKEEAIEGGEHNKSKNEYNELIVQSIKEMYRVLKFDRWLSFVFAHKDPEFWHLIIDTAENCGFEYVGAVPQKNGQTSFKKRQNPFTVLSGQLIINFRKIRNPRSIMKANLGMDIAEIVMQTIEGVIAKNNGGTLEQINDELIIKGLELGFLDLLKKEYSDLTPILLENFDYNETTEQFTIKKNTKFQTHLDVRLRIKYYLISYLRRMERENKSSHFDEMVLAILPLLKNGTTPESQTILNVLEDIAEHIGQDEWRLKREGQTTLFD</sequence>
<dbReference type="RefSeq" id="WP_282715688.1">
    <property type="nucleotide sequence ID" value="NZ_JASCRY010000002.1"/>
</dbReference>
<feature type="domain" description="DNA methylase N-4/N-6" evidence="4">
    <location>
        <begin position="203"/>
        <end position="265"/>
    </location>
</feature>
<dbReference type="GO" id="GO:0032259">
    <property type="term" value="P:methylation"/>
    <property type="evidence" value="ECO:0007669"/>
    <property type="project" value="UniProtKB-KW"/>
</dbReference>
<organism evidence="5 6">
    <name type="scientific">Flavobacterium yafengii</name>
    <dbReference type="NCBI Taxonomy" id="3041253"/>
    <lineage>
        <taxon>Bacteria</taxon>
        <taxon>Pseudomonadati</taxon>
        <taxon>Bacteroidota</taxon>
        <taxon>Flavobacteriia</taxon>
        <taxon>Flavobacteriales</taxon>
        <taxon>Flavobacteriaceae</taxon>
        <taxon>Flavobacterium</taxon>
    </lineage>
</organism>
<dbReference type="InterPro" id="IPR002941">
    <property type="entry name" value="DNA_methylase_N4/N6"/>
</dbReference>
<dbReference type="InterPro" id="IPR029063">
    <property type="entry name" value="SAM-dependent_MTases_sf"/>
</dbReference>
<evidence type="ECO:0000259" key="4">
    <source>
        <dbReference type="Pfam" id="PF01555"/>
    </source>
</evidence>
<proteinExistence type="inferred from homology"/>
<name>A0AAW6TR09_9FLAO</name>
<evidence type="ECO:0000256" key="1">
    <source>
        <dbReference type="ARBA" id="ARBA00006594"/>
    </source>
</evidence>
<dbReference type="Pfam" id="PF01555">
    <property type="entry name" value="N6_N4_Mtase"/>
    <property type="match status" value="1"/>
</dbReference>
<evidence type="ECO:0000256" key="2">
    <source>
        <dbReference type="ARBA" id="ARBA00022603"/>
    </source>
</evidence>
<dbReference type="SUPFAM" id="SSF53335">
    <property type="entry name" value="S-adenosyl-L-methionine-dependent methyltransferases"/>
    <property type="match status" value="2"/>
</dbReference>
<dbReference type="GO" id="GO:0003677">
    <property type="term" value="F:DNA binding"/>
    <property type="evidence" value="ECO:0007669"/>
    <property type="project" value="InterPro"/>
</dbReference>
<keyword evidence="6" id="KW-1185">Reference proteome</keyword>
<dbReference type="AlphaFoldDB" id="A0AAW6TR09"/>
<keyword evidence="3" id="KW-0808">Transferase</keyword>
<dbReference type="InterPro" id="IPR002052">
    <property type="entry name" value="DNA_methylase_N6_adenine_CS"/>
</dbReference>
<dbReference type="GO" id="GO:0008170">
    <property type="term" value="F:N-methyltransferase activity"/>
    <property type="evidence" value="ECO:0007669"/>
    <property type="project" value="InterPro"/>
</dbReference>
<keyword evidence="2" id="KW-0489">Methyltransferase</keyword>
<dbReference type="PROSITE" id="PS00092">
    <property type="entry name" value="N6_MTASE"/>
    <property type="match status" value="1"/>
</dbReference>
<protein>
    <submittedName>
        <fullName evidence="5">Type I restriction enzyme HsdR N-terminal domain-containing protein</fullName>
    </submittedName>
</protein>
<reference evidence="5 6" key="1">
    <citation type="submission" date="2023-04" db="EMBL/GenBank/DDBJ databases">
        <title>Two novel species of Flavobacterium.</title>
        <authorList>
            <person name="Liu Q."/>
            <person name="Xin Y.-H."/>
        </authorList>
    </citation>
    <scope>NUCLEOTIDE SEQUENCE [LARGE SCALE GENOMIC DNA]</scope>
    <source>
        <strain evidence="5 6">LB2P87</strain>
    </source>
</reference>
<evidence type="ECO:0000313" key="6">
    <source>
        <dbReference type="Proteomes" id="UP001228643"/>
    </source>
</evidence>
<evidence type="ECO:0000313" key="5">
    <source>
        <dbReference type="EMBL" id="MDI5949562.1"/>
    </source>
</evidence>
<gene>
    <name evidence="5" type="ORF">QLS97_07865</name>
</gene>
<evidence type="ECO:0000256" key="3">
    <source>
        <dbReference type="ARBA" id="ARBA00022679"/>
    </source>
</evidence>
<comment type="caution">
    <text evidence="5">The sequence shown here is derived from an EMBL/GenBank/DDBJ whole genome shotgun (WGS) entry which is preliminary data.</text>
</comment>